<keyword evidence="2" id="KW-1185">Reference proteome</keyword>
<proteinExistence type="predicted"/>
<dbReference type="CDD" id="cd01901">
    <property type="entry name" value="Ntn_hydrolase"/>
    <property type="match status" value="1"/>
</dbReference>
<evidence type="ECO:0000313" key="1">
    <source>
        <dbReference type="EMBL" id="SOY30946.1"/>
    </source>
</evidence>
<dbReference type="EMBL" id="OFSM01000020">
    <property type="protein sequence ID" value="SOY30946.1"/>
    <property type="molecule type" value="Genomic_DNA"/>
</dbReference>
<evidence type="ECO:0008006" key="3">
    <source>
        <dbReference type="Google" id="ProtNLM"/>
    </source>
</evidence>
<protein>
    <recommendedName>
        <fullName evidence="3">Proteasome subunit beta</fullName>
    </recommendedName>
</protein>
<sequence>MSVIVTFCLYDGIVMAADSRTTLTKTYPDGRQEVLHKDGIKKIFQFGYRDIGILWCGNAQVGDEDVPDYLNGLFNRLNKTATIKEIAETIKDECNERVQGETIRCHIAGYENGFQCLYQVVDGVVTHKNMNPELGVPTICVVWDGQRDISKNIIRYKERLDIGGKMVDESEVPHFTLDEGVRFAEAMLKRSCEEREECGEPIYSLLITGEGLQWIHK</sequence>
<accession>A0A2K4ZKN6</accession>
<dbReference type="InterPro" id="IPR029055">
    <property type="entry name" value="Ntn_hydrolases_N"/>
</dbReference>
<dbReference type="Gene3D" id="3.60.20.10">
    <property type="entry name" value="Glutamine Phosphoribosylpyrophosphate, subunit 1, domain 1"/>
    <property type="match status" value="1"/>
</dbReference>
<gene>
    <name evidence="1" type="ORF">AMURIS_03680</name>
</gene>
<dbReference type="AlphaFoldDB" id="A0A2K4ZKN6"/>
<dbReference type="RefSeq" id="WP_103240956.1">
    <property type="nucleotide sequence ID" value="NZ_JANJZD010000020.1"/>
</dbReference>
<organism evidence="1 2">
    <name type="scientific">Acetatifactor muris</name>
    <dbReference type="NCBI Taxonomy" id="879566"/>
    <lineage>
        <taxon>Bacteria</taxon>
        <taxon>Bacillati</taxon>
        <taxon>Bacillota</taxon>
        <taxon>Clostridia</taxon>
        <taxon>Lachnospirales</taxon>
        <taxon>Lachnospiraceae</taxon>
        <taxon>Acetatifactor</taxon>
    </lineage>
</organism>
<evidence type="ECO:0000313" key="2">
    <source>
        <dbReference type="Proteomes" id="UP000236311"/>
    </source>
</evidence>
<dbReference type="Proteomes" id="UP000236311">
    <property type="component" value="Unassembled WGS sequence"/>
</dbReference>
<dbReference type="OrthoDB" id="2845550at2"/>
<name>A0A2K4ZKN6_9FIRM</name>
<reference evidence="1 2" key="1">
    <citation type="submission" date="2018-01" db="EMBL/GenBank/DDBJ databases">
        <authorList>
            <person name="Gaut B.S."/>
            <person name="Morton B.R."/>
            <person name="Clegg M.T."/>
            <person name="Duvall M.R."/>
        </authorList>
    </citation>
    <scope>NUCLEOTIDE SEQUENCE [LARGE SCALE GENOMIC DNA]</scope>
    <source>
        <strain evidence="1">GP69</strain>
    </source>
</reference>